<sequence length="250" mass="28721">MITEPYIHRVVHQHHLFSNLAENELSRLMSNAALINLKAHENLFFQGEPAKRFYLLLHGNLQLYRTNPQGQDKVIDVVREGHTFAEALMFNKQSMYPVSAQTVSECQLISFDCEKYLNMLKQNTEACLAVMANMSMRLRKNINEVEVLSLQNAQSRLLLFLMHHMKPTAENQGQVYLDIPKRVLASRLSIQPETFSRLIKKMTNNELIEESGHDIIIKDVRKLYASVNVPFDPLVSADSNNKQSIPIINM</sequence>
<dbReference type="Proteomes" id="UP000281474">
    <property type="component" value="Unassembled WGS sequence"/>
</dbReference>
<dbReference type="GO" id="GO:0003700">
    <property type="term" value="F:DNA-binding transcription factor activity"/>
    <property type="evidence" value="ECO:0007669"/>
    <property type="project" value="TreeGrafter"/>
</dbReference>
<dbReference type="InterPro" id="IPR050397">
    <property type="entry name" value="Env_Response_Regulators"/>
</dbReference>
<dbReference type="CDD" id="cd00038">
    <property type="entry name" value="CAP_ED"/>
    <property type="match status" value="1"/>
</dbReference>
<evidence type="ECO:0000256" key="1">
    <source>
        <dbReference type="ARBA" id="ARBA00023015"/>
    </source>
</evidence>
<dbReference type="GO" id="GO:0003677">
    <property type="term" value="F:DNA binding"/>
    <property type="evidence" value="ECO:0007669"/>
    <property type="project" value="UniProtKB-KW"/>
</dbReference>
<dbReference type="InterPro" id="IPR014710">
    <property type="entry name" value="RmlC-like_jellyroll"/>
</dbReference>
<evidence type="ECO:0000313" key="7">
    <source>
        <dbReference type="Proteomes" id="UP000281474"/>
    </source>
</evidence>
<dbReference type="OrthoDB" id="9777588at2"/>
<evidence type="ECO:0000256" key="2">
    <source>
        <dbReference type="ARBA" id="ARBA00023125"/>
    </source>
</evidence>
<evidence type="ECO:0000313" key="6">
    <source>
        <dbReference type="EMBL" id="RLV58782.1"/>
    </source>
</evidence>
<dbReference type="PROSITE" id="PS50042">
    <property type="entry name" value="CNMP_BINDING_3"/>
    <property type="match status" value="1"/>
</dbReference>
<accession>A0A3L8PXI2</accession>
<dbReference type="AlphaFoldDB" id="A0A3L8PXI2"/>
<proteinExistence type="predicted"/>
<name>A0A3L8PXI2_9GAMM</name>
<evidence type="ECO:0000259" key="4">
    <source>
        <dbReference type="PROSITE" id="PS50042"/>
    </source>
</evidence>
<dbReference type="SUPFAM" id="SSF51206">
    <property type="entry name" value="cAMP-binding domain-like"/>
    <property type="match status" value="1"/>
</dbReference>
<dbReference type="InterPro" id="IPR036390">
    <property type="entry name" value="WH_DNA-bd_sf"/>
</dbReference>
<evidence type="ECO:0000256" key="3">
    <source>
        <dbReference type="ARBA" id="ARBA00023163"/>
    </source>
</evidence>
<evidence type="ECO:0000259" key="5">
    <source>
        <dbReference type="PROSITE" id="PS51063"/>
    </source>
</evidence>
<feature type="domain" description="HTH crp-type" evidence="5">
    <location>
        <begin position="151"/>
        <end position="221"/>
    </location>
</feature>
<dbReference type="RefSeq" id="WP_121839888.1">
    <property type="nucleotide sequence ID" value="NZ_ML014804.1"/>
</dbReference>
<feature type="domain" description="Cyclic nucleotide-binding" evidence="4">
    <location>
        <begin position="16"/>
        <end position="120"/>
    </location>
</feature>
<dbReference type="Gene3D" id="1.10.10.10">
    <property type="entry name" value="Winged helix-like DNA-binding domain superfamily/Winged helix DNA-binding domain"/>
    <property type="match status" value="1"/>
</dbReference>
<dbReference type="SMART" id="SM00100">
    <property type="entry name" value="cNMP"/>
    <property type="match status" value="1"/>
</dbReference>
<dbReference type="PANTHER" id="PTHR24567">
    <property type="entry name" value="CRP FAMILY TRANSCRIPTIONAL REGULATORY PROTEIN"/>
    <property type="match status" value="1"/>
</dbReference>
<dbReference type="EMBL" id="QZEI01000055">
    <property type="protein sequence ID" value="RLV58782.1"/>
    <property type="molecule type" value="Genomic_DNA"/>
</dbReference>
<dbReference type="Gene3D" id="2.60.120.10">
    <property type="entry name" value="Jelly Rolls"/>
    <property type="match status" value="1"/>
</dbReference>
<gene>
    <name evidence="6" type="ORF">D5018_15390</name>
</gene>
<dbReference type="Pfam" id="PF13545">
    <property type="entry name" value="HTH_Crp_2"/>
    <property type="match status" value="1"/>
</dbReference>
<comment type="caution">
    <text evidence="6">The sequence shown here is derived from an EMBL/GenBank/DDBJ whole genome shotgun (WGS) entry which is preliminary data.</text>
</comment>
<organism evidence="6 7">
    <name type="scientific">Parashewanella curva</name>
    <dbReference type="NCBI Taxonomy" id="2338552"/>
    <lineage>
        <taxon>Bacteria</taxon>
        <taxon>Pseudomonadati</taxon>
        <taxon>Pseudomonadota</taxon>
        <taxon>Gammaproteobacteria</taxon>
        <taxon>Alteromonadales</taxon>
        <taxon>Shewanellaceae</taxon>
        <taxon>Parashewanella</taxon>
    </lineage>
</organism>
<dbReference type="PROSITE" id="PS51063">
    <property type="entry name" value="HTH_CRP_2"/>
    <property type="match status" value="1"/>
</dbReference>
<dbReference type="PANTHER" id="PTHR24567:SF68">
    <property type="entry name" value="DNA-BINDING TRANSCRIPTIONAL DUAL REGULATOR CRP"/>
    <property type="match status" value="1"/>
</dbReference>
<dbReference type="GO" id="GO:0005829">
    <property type="term" value="C:cytosol"/>
    <property type="evidence" value="ECO:0007669"/>
    <property type="project" value="TreeGrafter"/>
</dbReference>
<dbReference type="InterPro" id="IPR012318">
    <property type="entry name" value="HTH_CRP"/>
</dbReference>
<keyword evidence="2" id="KW-0238">DNA-binding</keyword>
<keyword evidence="3" id="KW-0804">Transcription</keyword>
<dbReference type="SUPFAM" id="SSF46785">
    <property type="entry name" value="Winged helix' DNA-binding domain"/>
    <property type="match status" value="1"/>
</dbReference>
<keyword evidence="1" id="KW-0805">Transcription regulation</keyword>
<dbReference type="InterPro" id="IPR036388">
    <property type="entry name" value="WH-like_DNA-bd_sf"/>
</dbReference>
<protein>
    <submittedName>
        <fullName evidence="6">Crp/Fnr family transcriptional regulator</fullName>
    </submittedName>
</protein>
<keyword evidence="7" id="KW-1185">Reference proteome</keyword>
<dbReference type="SMART" id="SM00419">
    <property type="entry name" value="HTH_CRP"/>
    <property type="match status" value="1"/>
</dbReference>
<dbReference type="Pfam" id="PF00027">
    <property type="entry name" value="cNMP_binding"/>
    <property type="match status" value="1"/>
</dbReference>
<dbReference type="InterPro" id="IPR018490">
    <property type="entry name" value="cNMP-bd_dom_sf"/>
</dbReference>
<dbReference type="InterPro" id="IPR000595">
    <property type="entry name" value="cNMP-bd_dom"/>
</dbReference>
<reference evidence="6 7" key="1">
    <citation type="submission" date="2018-09" db="EMBL/GenBank/DDBJ databases">
        <title>Phylogeny of the Shewanellaceae, and recommendation for two new genera, Pseudoshewanella and Parashewanella.</title>
        <authorList>
            <person name="Wang G."/>
        </authorList>
    </citation>
    <scope>NUCLEOTIDE SEQUENCE [LARGE SCALE GENOMIC DNA]</scope>
    <source>
        <strain evidence="6 7">C51</strain>
    </source>
</reference>